<evidence type="ECO:0000256" key="9">
    <source>
        <dbReference type="ARBA" id="ARBA00023224"/>
    </source>
</evidence>
<dbReference type="CDD" id="cd11386">
    <property type="entry name" value="MCP_signal"/>
    <property type="match status" value="1"/>
</dbReference>
<keyword evidence="9 11" id="KW-0807">Transducer</keyword>
<evidence type="ECO:0000256" key="13">
    <source>
        <dbReference type="SAM" id="Phobius"/>
    </source>
</evidence>
<dbReference type="EMBL" id="CP071060">
    <property type="protein sequence ID" value="QSI75746.1"/>
    <property type="molecule type" value="Genomic_DNA"/>
</dbReference>
<sequence length="554" mass="58963">MRNLSIRTRLGILVMVAVLAVVVAAVGGWVGLRAIGSTLSDVTQQQMPGLVGLQQVRAGQAQVIEATLEVALKEQDMYAQEFFKNLMASKDRAWKEIDAGWKAYAAAPRGPEEEKAWAALKQPFEAWREQDAALNEVIASLSTNDQPVKQRELFETYYKLIDTQRAAAAVVREHLGKLQTLSLNRMGETRNGAAATISRFSAFGALIALGSIAVLTALAFVIVRAVVGSLDAIRSTIVAVAGSGDFTLRAQVRATDETGQTAAAFNQLVEQMQGSLREVLVNAERIADASGRASGAAQQVSEASSRQSESASAMASAIEEMTVSINHITDSTHDAQHRAHEAGSAADSGATIIAQTNSEMDQIAGTVQTAGETINDLGRQSDKISGIMQVIKEVADQTNLLALNAAIEAARAGEQGRGFAVVADEVRKLAERTRKATEEISQMVLTMQSSAHDAVAGMDSVVTRVFDGKRLSDQAADRMNAIQGSATHVSAAINEISAALTEQSAAAQDIARKVESVAQMSEDNSQAAQETSRVAEELNRFAGALREAANRFRV</sequence>
<dbReference type="InterPro" id="IPR003660">
    <property type="entry name" value="HAMP_dom"/>
</dbReference>
<dbReference type="SMART" id="SM00283">
    <property type="entry name" value="MA"/>
    <property type="match status" value="1"/>
</dbReference>
<keyword evidence="6 13" id="KW-0812">Transmembrane</keyword>
<feature type="transmembrane region" description="Helical" evidence="13">
    <location>
        <begin position="200"/>
        <end position="227"/>
    </location>
</feature>
<dbReference type="PANTHER" id="PTHR32089">
    <property type="entry name" value="METHYL-ACCEPTING CHEMOTAXIS PROTEIN MCPB"/>
    <property type="match status" value="1"/>
</dbReference>
<dbReference type="PANTHER" id="PTHR32089:SF112">
    <property type="entry name" value="LYSOZYME-LIKE PROTEIN-RELATED"/>
    <property type="match status" value="1"/>
</dbReference>
<feature type="region of interest" description="Disordered" evidence="12">
    <location>
        <begin position="292"/>
        <end position="315"/>
    </location>
</feature>
<dbReference type="SUPFAM" id="SSF58104">
    <property type="entry name" value="Methyl-accepting chemotaxis protein (MCP) signaling domain"/>
    <property type="match status" value="1"/>
</dbReference>
<organism evidence="16 17">
    <name type="scientific">Niveibacterium microcysteis</name>
    <dbReference type="NCBI Taxonomy" id="2811415"/>
    <lineage>
        <taxon>Bacteria</taxon>
        <taxon>Pseudomonadati</taxon>
        <taxon>Pseudomonadota</taxon>
        <taxon>Betaproteobacteria</taxon>
        <taxon>Rhodocyclales</taxon>
        <taxon>Rhodocyclaceae</taxon>
        <taxon>Niveibacterium</taxon>
    </lineage>
</organism>
<feature type="transmembrane region" description="Helical" evidence="13">
    <location>
        <begin position="12"/>
        <end position="32"/>
    </location>
</feature>
<dbReference type="Pfam" id="PF02203">
    <property type="entry name" value="TarH"/>
    <property type="match status" value="1"/>
</dbReference>
<reference evidence="16 17" key="1">
    <citation type="submission" date="2021-02" db="EMBL/GenBank/DDBJ databases">
        <title>Niveibacterium changnyeongensis HC41.</title>
        <authorList>
            <person name="Kang M."/>
        </authorList>
    </citation>
    <scope>NUCLEOTIDE SEQUENCE [LARGE SCALE GENOMIC DNA]</scope>
    <source>
        <strain evidence="16 17">HC41</strain>
    </source>
</reference>
<evidence type="ECO:0000256" key="5">
    <source>
        <dbReference type="ARBA" id="ARBA00022519"/>
    </source>
</evidence>
<keyword evidence="7 13" id="KW-1133">Transmembrane helix</keyword>
<dbReference type="InterPro" id="IPR004089">
    <property type="entry name" value="MCPsignal_dom"/>
</dbReference>
<dbReference type="InterPro" id="IPR003122">
    <property type="entry name" value="Tar_rcpt_lig-bd"/>
</dbReference>
<evidence type="ECO:0000256" key="11">
    <source>
        <dbReference type="PROSITE-ProRule" id="PRU00284"/>
    </source>
</evidence>
<dbReference type="Gene3D" id="1.10.287.950">
    <property type="entry name" value="Methyl-accepting chemotaxis protein"/>
    <property type="match status" value="1"/>
</dbReference>
<evidence type="ECO:0000259" key="15">
    <source>
        <dbReference type="PROSITE" id="PS50885"/>
    </source>
</evidence>
<feature type="compositionally biased region" description="Low complexity" evidence="12">
    <location>
        <begin position="296"/>
        <end position="315"/>
    </location>
</feature>
<gene>
    <name evidence="16" type="ORF">JY500_14765</name>
</gene>
<evidence type="ECO:0000256" key="10">
    <source>
        <dbReference type="ARBA" id="ARBA00029447"/>
    </source>
</evidence>
<comment type="subcellular location">
    <subcellularLocation>
        <location evidence="1">Cell inner membrane</location>
        <topology evidence="1">Multi-pass membrane protein</topology>
    </subcellularLocation>
</comment>
<keyword evidence="17" id="KW-1185">Reference proteome</keyword>
<evidence type="ECO:0000256" key="2">
    <source>
        <dbReference type="ARBA" id="ARBA00022475"/>
    </source>
</evidence>
<dbReference type="InterPro" id="IPR004090">
    <property type="entry name" value="Chemotax_Me-accpt_rcpt"/>
</dbReference>
<proteinExistence type="inferred from homology"/>
<evidence type="ECO:0000259" key="14">
    <source>
        <dbReference type="PROSITE" id="PS50111"/>
    </source>
</evidence>
<evidence type="ECO:0000313" key="16">
    <source>
        <dbReference type="EMBL" id="QSI75746.1"/>
    </source>
</evidence>
<keyword evidence="2" id="KW-1003">Cell membrane</keyword>
<keyword evidence="4" id="KW-0145">Chemotaxis</keyword>
<evidence type="ECO:0000256" key="3">
    <source>
        <dbReference type="ARBA" id="ARBA00022481"/>
    </source>
</evidence>
<feature type="domain" description="Methyl-accepting transducer" evidence="14">
    <location>
        <begin position="282"/>
        <end position="518"/>
    </location>
</feature>
<evidence type="ECO:0000256" key="1">
    <source>
        <dbReference type="ARBA" id="ARBA00004429"/>
    </source>
</evidence>
<name>A0ABX7M2U5_9RHOO</name>
<keyword evidence="8 13" id="KW-0472">Membrane</keyword>
<comment type="similarity">
    <text evidence="10">Belongs to the methyl-accepting chemotaxis (MCP) protein family.</text>
</comment>
<dbReference type="RefSeq" id="WP_206253597.1">
    <property type="nucleotide sequence ID" value="NZ_CP071060.1"/>
</dbReference>
<evidence type="ECO:0000256" key="7">
    <source>
        <dbReference type="ARBA" id="ARBA00022989"/>
    </source>
</evidence>
<dbReference type="Pfam" id="PF00015">
    <property type="entry name" value="MCPsignal"/>
    <property type="match status" value="1"/>
</dbReference>
<protein>
    <submittedName>
        <fullName evidence="16">Methyl-accepting chemotaxis protein</fullName>
    </submittedName>
</protein>
<dbReference type="PROSITE" id="PS50885">
    <property type="entry name" value="HAMP"/>
    <property type="match status" value="1"/>
</dbReference>
<dbReference type="Pfam" id="PF00672">
    <property type="entry name" value="HAMP"/>
    <property type="match status" value="1"/>
</dbReference>
<evidence type="ECO:0000256" key="4">
    <source>
        <dbReference type="ARBA" id="ARBA00022500"/>
    </source>
</evidence>
<keyword evidence="3" id="KW-0488">Methylation</keyword>
<accession>A0ABX7M2U5</accession>
<evidence type="ECO:0000256" key="8">
    <source>
        <dbReference type="ARBA" id="ARBA00023136"/>
    </source>
</evidence>
<dbReference type="Proteomes" id="UP000663570">
    <property type="component" value="Chromosome"/>
</dbReference>
<evidence type="ECO:0000256" key="6">
    <source>
        <dbReference type="ARBA" id="ARBA00022692"/>
    </source>
</evidence>
<evidence type="ECO:0000313" key="17">
    <source>
        <dbReference type="Proteomes" id="UP000663570"/>
    </source>
</evidence>
<evidence type="ECO:0000256" key="12">
    <source>
        <dbReference type="SAM" id="MobiDB-lite"/>
    </source>
</evidence>
<dbReference type="PRINTS" id="PR00260">
    <property type="entry name" value="CHEMTRNSDUCR"/>
</dbReference>
<feature type="domain" description="HAMP" evidence="15">
    <location>
        <begin position="224"/>
        <end position="277"/>
    </location>
</feature>
<dbReference type="PROSITE" id="PS50111">
    <property type="entry name" value="CHEMOTAXIS_TRANSDUC_2"/>
    <property type="match status" value="1"/>
</dbReference>
<dbReference type="SMART" id="SM00304">
    <property type="entry name" value="HAMP"/>
    <property type="match status" value="3"/>
</dbReference>
<dbReference type="CDD" id="cd06225">
    <property type="entry name" value="HAMP"/>
    <property type="match status" value="1"/>
</dbReference>
<keyword evidence="5" id="KW-0997">Cell inner membrane</keyword>